<accession>A0ABP8ZIR0</accession>
<name>A0ABP8ZIR0_9MICO</name>
<dbReference type="Proteomes" id="UP001500121">
    <property type="component" value="Unassembled WGS sequence"/>
</dbReference>
<gene>
    <name evidence="1" type="ORF">GCM10025783_32750</name>
</gene>
<dbReference type="RefSeq" id="WP_345482429.1">
    <property type="nucleotide sequence ID" value="NZ_BAABLP010000010.1"/>
</dbReference>
<keyword evidence="2" id="KW-1185">Reference proteome</keyword>
<dbReference type="Gene3D" id="2.20.28.160">
    <property type="match status" value="1"/>
</dbReference>
<dbReference type="EMBL" id="BAABLP010000010">
    <property type="protein sequence ID" value="GAA4756843.1"/>
    <property type="molecule type" value="Genomic_DNA"/>
</dbReference>
<evidence type="ECO:0000313" key="1">
    <source>
        <dbReference type="EMBL" id="GAA4756843.1"/>
    </source>
</evidence>
<organism evidence="1 2">
    <name type="scientific">Amnibacterium soli</name>
    <dbReference type="NCBI Taxonomy" id="1282736"/>
    <lineage>
        <taxon>Bacteria</taxon>
        <taxon>Bacillati</taxon>
        <taxon>Actinomycetota</taxon>
        <taxon>Actinomycetes</taxon>
        <taxon>Micrococcales</taxon>
        <taxon>Microbacteriaceae</taxon>
        <taxon>Amnibacterium</taxon>
    </lineage>
</organism>
<proteinExistence type="predicted"/>
<reference evidence="2" key="1">
    <citation type="journal article" date="2019" name="Int. J. Syst. Evol. Microbiol.">
        <title>The Global Catalogue of Microorganisms (GCM) 10K type strain sequencing project: providing services to taxonomists for standard genome sequencing and annotation.</title>
        <authorList>
            <consortium name="The Broad Institute Genomics Platform"/>
            <consortium name="The Broad Institute Genome Sequencing Center for Infectious Disease"/>
            <person name="Wu L."/>
            <person name="Ma J."/>
        </authorList>
    </citation>
    <scope>NUCLEOTIDE SEQUENCE [LARGE SCALE GENOMIC DNA]</scope>
    <source>
        <strain evidence="2">JCM 19015</strain>
    </source>
</reference>
<protein>
    <submittedName>
        <fullName evidence="1">Uncharacterized protein</fullName>
    </submittedName>
</protein>
<sequence length="63" mass="6845">MAESDSIADRAHRVRTSLEPYDPQTVKAAVDGRCPKCDERFAVDVRSDLGRITCPSCGSSFAV</sequence>
<comment type="caution">
    <text evidence="1">The sequence shown here is derived from an EMBL/GenBank/DDBJ whole genome shotgun (WGS) entry which is preliminary data.</text>
</comment>
<evidence type="ECO:0000313" key="2">
    <source>
        <dbReference type="Proteomes" id="UP001500121"/>
    </source>
</evidence>